<evidence type="ECO:0000313" key="2">
    <source>
        <dbReference type="EMBL" id="MFD1677286.1"/>
    </source>
</evidence>
<dbReference type="PANTHER" id="PTHR30115:SF11">
    <property type="entry name" value="NITROGEN REGULATORY PROTEIN P-II HOMOLOG"/>
    <property type="match status" value="1"/>
</dbReference>
<comment type="similarity">
    <text evidence="1">Belongs to the P(II) protein family.</text>
</comment>
<evidence type="ECO:0000256" key="1">
    <source>
        <dbReference type="RuleBase" id="RU003936"/>
    </source>
</evidence>
<dbReference type="InterPro" id="IPR015867">
    <property type="entry name" value="N-reg_PII/ATP_PRibTrfase_C"/>
</dbReference>
<dbReference type="PROSITE" id="PS51343">
    <property type="entry name" value="PII_GLNB_DOM"/>
    <property type="match status" value="1"/>
</dbReference>
<evidence type="ECO:0000313" key="3">
    <source>
        <dbReference type="Proteomes" id="UP001597079"/>
    </source>
</evidence>
<protein>
    <submittedName>
        <fullName evidence="2">P-II family nitrogen regulator</fullName>
    </submittedName>
</protein>
<keyword evidence="3" id="KW-1185">Reference proteome</keyword>
<dbReference type="PRINTS" id="PR00340">
    <property type="entry name" value="PIIGLNB"/>
</dbReference>
<dbReference type="Proteomes" id="UP001597079">
    <property type="component" value="Unassembled WGS sequence"/>
</dbReference>
<dbReference type="PANTHER" id="PTHR30115">
    <property type="entry name" value="NITROGEN REGULATORY PROTEIN P-II"/>
    <property type="match status" value="1"/>
</dbReference>
<accession>A0ABW4JN44</accession>
<comment type="caution">
    <text evidence="2">The sequence shown here is derived from an EMBL/GenBank/DDBJ whole genome shotgun (WGS) entry which is preliminary data.</text>
</comment>
<dbReference type="PROSITE" id="PS00638">
    <property type="entry name" value="PII_GLNB_CTER"/>
    <property type="match status" value="1"/>
</dbReference>
<name>A0ABW4JN44_9BACL</name>
<dbReference type="Gene3D" id="3.30.70.120">
    <property type="match status" value="1"/>
</dbReference>
<dbReference type="RefSeq" id="WP_377945193.1">
    <property type="nucleotide sequence ID" value="NZ_JBHUCX010000092.1"/>
</dbReference>
<dbReference type="EMBL" id="JBHUCX010000092">
    <property type="protein sequence ID" value="MFD1677286.1"/>
    <property type="molecule type" value="Genomic_DNA"/>
</dbReference>
<dbReference type="InterPro" id="IPR011322">
    <property type="entry name" value="N-reg_PII-like_a/b"/>
</dbReference>
<dbReference type="InterPro" id="IPR002187">
    <property type="entry name" value="N-reg_PII"/>
</dbReference>
<organism evidence="2 3">
    <name type="scientific">Alicyclobacillus fodiniaquatilis</name>
    <dbReference type="NCBI Taxonomy" id="1661150"/>
    <lineage>
        <taxon>Bacteria</taxon>
        <taxon>Bacillati</taxon>
        <taxon>Bacillota</taxon>
        <taxon>Bacilli</taxon>
        <taxon>Bacillales</taxon>
        <taxon>Alicyclobacillaceae</taxon>
        <taxon>Alicyclobacillus</taxon>
    </lineage>
</organism>
<reference evidence="3" key="1">
    <citation type="journal article" date="2019" name="Int. J. Syst. Evol. Microbiol.">
        <title>The Global Catalogue of Microorganisms (GCM) 10K type strain sequencing project: providing services to taxonomists for standard genome sequencing and annotation.</title>
        <authorList>
            <consortium name="The Broad Institute Genomics Platform"/>
            <consortium name="The Broad Institute Genome Sequencing Center for Infectious Disease"/>
            <person name="Wu L."/>
            <person name="Ma J."/>
        </authorList>
    </citation>
    <scope>NUCLEOTIDE SEQUENCE [LARGE SCALE GENOMIC DNA]</scope>
    <source>
        <strain evidence="3">CGMCC 1.12286</strain>
    </source>
</reference>
<sequence length="116" mass="12988">MKRIDAIIRPEKLQIVIKSLQKIGVFGFTVIPVQGRGQERNTSGVYRGHVYDINLHPKIKLEIVVSDAYVDSAIQAILQSAQTGETGDGKIFVYDILQAYNIRTGKTDESIDELNR</sequence>
<dbReference type="Pfam" id="PF00543">
    <property type="entry name" value="P-II"/>
    <property type="match status" value="1"/>
</dbReference>
<dbReference type="SMART" id="SM00938">
    <property type="entry name" value="P-II"/>
    <property type="match status" value="1"/>
</dbReference>
<gene>
    <name evidence="2" type="ORF">ACFSB2_21675</name>
</gene>
<dbReference type="InterPro" id="IPR017918">
    <property type="entry name" value="N-reg_PII_CS"/>
</dbReference>
<proteinExistence type="inferred from homology"/>
<dbReference type="SUPFAM" id="SSF54913">
    <property type="entry name" value="GlnB-like"/>
    <property type="match status" value="1"/>
</dbReference>